<gene>
    <name evidence="2" type="ORF">Aargi30884_29480</name>
</gene>
<protein>
    <recommendedName>
        <fullName evidence="1">YhcG PDDEXK nuclease domain-containing protein</fullName>
    </recommendedName>
</protein>
<proteinExistence type="predicted"/>
<dbReference type="PANTHER" id="PTHR30547:SF5">
    <property type="entry name" value="NUCLEASE YHCG-RELATED"/>
    <property type="match status" value="1"/>
</dbReference>
<name>A0A6N4TNN4_9FIRM</name>
<dbReference type="Proteomes" id="UP000464754">
    <property type="component" value="Chromosome"/>
</dbReference>
<organism evidence="2 3">
    <name type="scientific">Amedibacterium intestinale</name>
    <dbReference type="NCBI Taxonomy" id="2583452"/>
    <lineage>
        <taxon>Bacteria</taxon>
        <taxon>Bacillati</taxon>
        <taxon>Bacillota</taxon>
        <taxon>Erysipelotrichia</taxon>
        <taxon>Erysipelotrichales</taxon>
        <taxon>Erysipelotrichaceae</taxon>
        <taxon>Amedibacterium</taxon>
    </lineage>
</organism>
<dbReference type="PANTHER" id="PTHR30547">
    <property type="entry name" value="UNCHARACTERIZED PROTEIN YHCG-RELATED"/>
    <property type="match status" value="1"/>
</dbReference>
<dbReference type="InterPro" id="IPR053148">
    <property type="entry name" value="PD-DEXK-like_domain"/>
</dbReference>
<evidence type="ECO:0000259" key="1">
    <source>
        <dbReference type="Pfam" id="PF06250"/>
    </source>
</evidence>
<reference evidence="3" key="1">
    <citation type="submission" date="2019-05" db="EMBL/GenBank/DDBJ databases">
        <title>Complete genome sequencing of Absiella argi strain JCM 30884.</title>
        <authorList>
            <person name="Sakamoto M."/>
            <person name="Murakami T."/>
            <person name="Mori H."/>
        </authorList>
    </citation>
    <scope>NUCLEOTIDE SEQUENCE [LARGE SCALE GENOMIC DNA]</scope>
    <source>
        <strain evidence="3">JCM 30884</strain>
    </source>
</reference>
<keyword evidence="3" id="KW-1185">Reference proteome</keyword>
<evidence type="ECO:0000313" key="3">
    <source>
        <dbReference type="Proteomes" id="UP000464754"/>
    </source>
</evidence>
<dbReference type="KEGG" id="aarg:Aargi30884_29480"/>
<feature type="domain" description="YhcG PDDEXK nuclease" evidence="1">
    <location>
        <begin position="7"/>
        <end position="60"/>
    </location>
</feature>
<dbReference type="EMBL" id="AP019695">
    <property type="protein sequence ID" value="BBK24045.1"/>
    <property type="molecule type" value="Genomic_DNA"/>
</dbReference>
<dbReference type="AlphaFoldDB" id="A0A6N4TNN4"/>
<accession>A0A6N4TNN4</accession>
<dbReference type="InterPro" id="IPR009362">
    <property type="entry name" value="YhcG_C"/>
</dbReference>
<evidence type="ECO:0000313" key="2">
    <source>
        <dbReference type="EMBL" id="BBK24045.1"/>
    </source>
</evidence>
<sequence length="71" mass="8064">MPMSDTIKIHEMNDGDNPPIGILLCTDKGNGMVEYALSGMDNQLFVSTYMLHLPNKQKLKEFIVNEMKEMC</sequence>
<dbReference type="Pfam" id="PF06250">
    <property type="entry name" value="YhcG_C"/>
    <property type="match status" value="1"/>
</dbReference>